<gene>
    <name evidence="2" type="ORF">EZH22_27320</name>
</gene>
<sequence length="109" mass="11680">MPPIRLVYSTFPSREAAEEVARALLDARLVACANILPGMVSLYRWEGAIARADEVVLLLKTSAARAGEVVEAIRARHPYEVPAILVLPVDGGSPAFLGWIAAEVEEPSA</sequence>
<organism evidence="2 3">
    <name type="scientific">Xanthobacter dioxanivorans</name>
    <dbReference type="NCBI Taxonomy" id="2528964"/>
    <lineage>
        <taxon>Bacteria</taxon>
        <taxon>Pseudomonadati</taxon>
        <taxon>Pseudomonadota</taxon>
        <taxon>Alphaproteobacteria</taxon>
        <taxon>Hyphomicrobiales</taxon>
        <taxon>Xanthobacteraceae</taxon>
        <taxon>Xanthobacter</taxon>
    </lineage>
</organism>
<dbReference type="Proteomes" id="UP000596427">
    <property type="component" value="Chromosome"/>
</dbReference>
<evidence type="ECO:0000313" key="3">
    <source>
        <dbReference type="Proteomes" id="UP000596427"/>
    </source>
</evidence>
<accession>A0A974SIV9</accession>
<protein>
    <submittedName>
        <fullName evidence="2">Divalent-cation tolerance protein CutA</fullName>
    </submittedName>
</protein>
<reference evidence="2 3" key="1">
    <citation type="submission" date="2020-10" db="EMBL/GenBank/DDBJ databases">
        <title>Degradation of 1,4-Dioxane by Xanthobacter sp. YN2, via a Novel Group-2 Soluble Di-Iron Monooxygenase.</title>
        <authorList>
            <person name="Ma F."/>
            <person name="Wang Y."/>
            <person name="Yang J."/>
            <person name="Guo H."/>
            <person name="Su D."/>
            <person name="Yu L."/>
        </authorList>
    </citation>
    <scope>NUCLEOTIDE SEQUENCE [LARGE SCALE GENOMIC DNA]</scope>
    <source>
        <strain evidence="2 3">YN2</strain>
    </source>
</reference>
<dbReference type="SUPFAM" id="SSF54913">
    <property type="entry name" value="GlnB-like"/>
    <property type="match status" value="1"/>
</dbReference>
<dbReference type="GO" id="GO:0005507">
    <property type="term" value="F:copper ion binding"/>
    <property type="evidence" value="ECO:0007669"/>
    <property type="project" value="TreeGrafter"/>
</dbReference>
<dbReference type="InterPro" id="IPR011322">
    <property type="entry name" value="N-reg_PII-like_a/b"/>
</dbReference>
<dbReference type="GO" id="GO:0010038">
    <property type="term" value="P:response to metal ion"/>
    <property type="evidence" value="ECO:0007669"/>
    <property type="project" value="InterPro"/>
</dbReference>
<evidence type="ECO:0000256" key="1">
    <source>
        <dbReference type="ARBA" id="ARBA00010169"/>
    </source>
</evidence>
<dbReference type="EMBL" id="CP063362">
    <property type="protein sequence ID" value="QRG06594.1"/>
    <property type="molecule type" value="Genomic_DNA"/>
</dbReference>
<dbReference type="InterPro" id="IPR015867">
    <property type="entry name" value="N-reg_PII/ATP_PRibTrfase_C"/>
</dbReference>
<dbReference type="PANTHER" id="PTHR23419:SF8">
    <property type="entry name" value="FI09726P"/>
    <property type="match status" value="1"/>
</dbReference>
<dbReference type="PANTHER" id="PTHR23419">
    <property type="entry name" value="DIVALENT CATION TOLERANCE CUTA-RELATED"/>
    <property type="match status" value="1"/>
</dbReference>
<dbReference type="AlphaFoldDB" id="A0A974SIV9"/>
<name>A0A974SIV9_9HYPH</name>
<evidence type="ECO:0000313" key="2">
    <source>
        <dbReference type="EMBL" id="QRG06594.1"/>
    </source>
</evidence>
<dbReference type="KEGG" id="xdi:EZH22_27320"/>
<dbReference type="InterPro" id="IPR004323">
    <property type="entry name" value="Ion_tolerance_CutA"/>
</dbReference>
<dbReference type="Gene3D" id="3.30.70.120">
    <property type="match status" value="1"/>
</dbReference>
<dbReference type="RefSeq" id="WP_203193501.1">
    <property type="nucleotide sequence ID" value="NZ_CP063362.1"/>
</dbReference>
<comment type="similarity">
    <text evidence="1">Belongs to the CutA family.</text>
</comment>
<proteinExistence type="inferred from homology"/>
<keyword evidence="3" id="KW-1185">Reference proteome</keyword>
<dbReference type="Pfam" id="PF03091">
    <property type="entry name" value="CutA1"/>
    <property type="match status" value="1"/>
</dbReference>